<comment type="caution">
    <text evidence="1">The sequence shown here is derived from an EMBL/GenBank/DDBJ whole genome shotgun (WGS) entry which is preliminary data.</text>
</comment>
<dbReference type="STRING" id="35608.A0A2U1Q6C2"/>
<gene>
    <name evidence="1" type="ORF">CTI12_AA020460</name>
</gene>
<dbReference type="AlphaFoldDB" id="A0A2U1Q6C2"/>
<dbReference type="GO" id="GO:0003924">
    <property type="term" value="F:GTPase activity"/>
    <property type="evidence" value="ECO:0007669"/>
    <property type="project" value="TreeGrafter"/>
</dbReference>
<accession>A0A2U1Q6C2</accession>
<dbReference type="PANTHER" id="PTHR45923">
    <property type="entry name" value="PROTEIN SEY1"/>
    <property type="match status" value="1"/>
</dbReference>
<dbReference type="Proteomes" id="UP000245207">
    <property type="component" value="Unassembled WGS sequence"/>
</dbReference>
<dbReference type="PANTHER" id="PTHR45923:SF20">
    <property type="entry name" value="PROTEIN ROOT HAIR DEFECTIVE 3 HOMOLOG 2"/>
    <property type="match status" value="1"/>
</dbReference>
<organism evidence="1 2">
    <name type="scientific">Artemisia annua</name>
    <name type="common">Sweet wormwood</name>
    <dbReference type="NCBI Taxonomy" id="35608"/>
    <lineage>
        <taxon>Eukaryota</taxon>
        <taxon>Viridiplantae</taxon>
        <taxon>Streptophyta</taxon>
        <taxon>Embryophyta</taxon>
        <taxon>Tracheophyta</taxon>
        <taxon>Spermatophyta</taxon>
        <taxon>Magnoliopsida</taxon>
        <taxon>eudicotyledons</taxon>
        <taxon>Gunneridae</taxon>
        <taxon>Pentapetalae</taxon>
        <taxon>asterids</taxon>
        <taxon>campanulids</taxon>
        <taxon>Asterales</taxon>
        <taxon>Asteraceae</taxon>
        <taxon>Asteroideae</taxon>
        <taxon>Anthemideae</taxon>
        <taxon>Artemisiinae</taxon>
        <taxon>Artemisia</taxon>
    </lineage>
</organism>
<evidence type="ECO:0000313" key="2">
    <source>
        <dbReference type="Proteomes" id="UP000245207"/>
    </source>
</evidence>
<dbReference type="InterPro" id="IPR008803">
    <property type="entry name" value="RHD3/Sey1"/>
</dbReference>
<dbReference type="Pfam" id="PF05879">
    <property type="entry name" value="RHD3_GTPase"/>
    <property type="match status" value="1"/>
</dbReference>
<sequence>MISNPNHQNSHYEENLICTHDLKRSHGFVELHARFCRTARKVCTTPRNIAELLDLPRIITSFLRGDSYSSYNSTQETLRSLLYSVIKDDTEFEKQSSLFALSISDIMLINMWCHERVKAANKPLLKTVFQVLYLHLQYIPLMGHLTMHLHVSKIRMNCVTGQNESILCMDQLFSSIFQNVDYILLWLAQASPKSGTVHVHLDNKNEKIKACPGAFSCAYVLDLVIVDETYQWSKGVALETTAYTWPYWDNILRTTSGKLNSYIGEWTDGDWMMIELCRFWSHNQAVDFEVQLKGFCGHPCGNGPIFIDGIEFRPLDNLCAGTKLLAIDVDAITTGLLRRAVIGDELAEKEKQALRRTLIHWYSHANDIDKTLLSFLIS</sequence>
<dbReference type="EMBL" id="PKPP01000376">
    <property type="protein sequence ID" value="PWA93548.1"/>
    <property type="molecule type" value="Genomic_DNA"/>
</dbReference>
<keyword evidence="2" id="KW-1185">Reference proteome</keyword>
<proteinExistence type="predicted"/>
<dbReference type="OrthoDB" id="275278at2759"/>
<dbReference type="GO" id="GO:0016320">
    <property type="term" value="P:endoplasmic reticulum membrane fusion"/>
    <property type="evidence" value="ECO:0007669"/>
    <property type="project" value="TreeGrafter"/>
</dbReference>
<dbReference type="GO" id="GO:0005783">
    <property type="term" value="C:endoplasmic reticulum"/>
    <property type="evidence" value="ECO:0007669"/>
    <property type="project" value="TreeGrafter"/>
</dbReference>
<evidence type="ECO:0000313" key="1">
    <source>
        <dbReference type="EMBL" id="PWA93548.1"/>
    </source>
</evidence>
<protein>
    <submittedName>
        <fullName evidence="1">Protein ROOT HAIR DEFECTIVE 3</fullName>
    </submittedName>
</protein>
<name>A0A2U1Q6C2_ARTAN</name>
<reference evidence="1 2" key="1">
    <citation type="journal article" date="2018" name="Mol. Plant">
        <title>The genome of Artemisia annua provides insight into the evolution of Asteraceae family and artemisinin biosynthesis.</title>
        <authorList>
            <person name="Shen Q."/>
            <person name="Zhang L."/>
            <person name="Liao Z."/>
            <person name="Wang S."/>
            <person name="Yan T."/>
            <person name="Shi P."/>
            <person name="Liu M."/>
            <person name="Fu X."/>
            <person name="Pan Q."/>
            <person name="Wang Y."/>
            <person name="Lv Z."/>
            <person name="Lu X."/>
            <person name="Zhang F."/>
            <person name="Jiang W."/>
            <person name="Ma Y."/>
            <person name="Chen M."/>
            <person name="Hao X."/>
            <person name="Li L."/>
            <person name="Tang Y."/>
            <person name="Lv G."/>
            <person name="Zhou Y."/>
            <person name="Sun X."/>
            <person name="Brodelius P.E."/>
            <person name="Rose J.K.C."/>
            <person name="Tang K."/>
        </authorList>
    </citation>
    <scope>NUCLEOTIDE SEQUENCE [LARGE SCALE GENOMIC DNA]</scope>
    <source>
        <strain evidence="2">cv. Huhao1</strain>
        <tissue evidence="1">Leaf</tissue>
    </source>
</reference>